<protein>
    <submittedName>
        <fullName evidence="2">Cupin domain-containing protein</fullName>
    </submittedName>
</protein>
<accession>A0A7K0G0G8</accession>
<dbReference type="AlphaFoldDB" id="A0A7K0G0G8"/>
<organism evidence="2 3">
    <name type="scientific">Pedobacter petrophilus</name>
    <dbReference type="NCBI Taxonomy" id="1908241"/>
    <lineage>
        <taxon>Bacteria</taxon>
        <taxon>Pseudomonadati</taxon>
        <taxon>Bacteroidota</taxon>
        <taxon>Sphingobacteriia</taxon>
        <taxon>Sphingobacteriales</taxon>
        <taxon>Sphingobacteriaceae</taxon>
        <taxon>Pedobacter</taxon>
    </lineage>
</organism>
<reference evidence="2 3" key="1">
    <citation type="submission" date="2019-11" db="EMBL/GenBank/DDBJ databases">
        <title>Pedobacter petrophilus genome.</title>
        <authorList>
            <person name="Feldbauer M.J."/>
            <person name="Newman J.D."/>
        </authorList>
    </citation>
    <scope>NUCLEOTIDE SEQUENCE [LARGE SCALE GENOMIC DNA]</scope>
    <source>
        <strain evidence="2 3">LMG 29686</strain>
    </source>
</reference>
<evidence type="ECO:0000313" key="3">
    <source>
        <dbReference type="Proteomes" id="UP000487757"/>
    </source>
</evidence>
<keyword evidence="3" id="KW-1185">Reference proteome</keyword>
<gene>
    <name evidence="2" type="ORF">GJU39_14765</name>
</gene>
<evidence type="ECO:0000313" key="2">
    <source>
        <dbReference type="EMBL" id="MRX77347.1"/>
    </source>
</evidence>
<dbReference type="Gene3D" id="2.60.120.330">
    <property type="entry name" value="B-lactam Antibiotic, Isopenicillin N Synthase, Chain"/>
    <property type="match status" value="1"/>
</dbReference>
<dbReference type="Pfam" id="PF05118">
    <property type="entry name" value="Asp_Arg_Hydrox"/>
    <property type="match status" value="1"/>
</dbReference>
<name>A0A7K0G0G8_9SPHI</name>
<dbReference type="OrthoDB" id="1441538at2"/>
<proteinExistence type="predicted"/>
<dbReference type="EMBL" id="WKKH01000024">
    <property type="protein sequence ID" value="MRX77347.1"/>
    <property type="molecule type" value="Genomic_DNA"/>
</dbReference>
<evidence type="ECO:0000259" key="1">
    <source>
        <dbReference type="Pfam" id="PF05118"/>
    </source>
</evidence>
<dbReference type="SUPFAM" id="SSF51197">
    <property type="entry name" value="Clavaminate synthase-like"/>
    <property type="match status" value="1"/>
</dbReference>
<dbReference type="CDD" id="cd02209">
    <property type="entry name" value="cupin_XRE_C"/>
    <property type="match status" value="1"/>
</dbReference>
<sequence>MVIYSRTKMSVSLIHAQPDLCNLSYNWTAHFNTLHYKGSWTVLPLRTPGGMDNILPDLINSDRFGDHPNMMLFPHIKSFIDGMKCELMSVRLLRLAAGSVIKQHRDMELAFEKGEARLHIPIQTNAGVEFYINDERIIMNEGECWYINANLPHRVTNNGNTDRIHLVIDCKVNAWLKQRILNTDTIAHAPDESRSPELLKQMIISLKAQGTDRSLQMAMELQAEYNTLVNSQL</sequence>
<dbReference type="InterPro" id="IPR027443">
    <property type="entry name" value="IPNS-like_sf"/>
</dbReference>
<dbReference type="Proteomes" id="UP000487757">
    <property type="component" value="Unassembled WGS sequence"/>
</dbReference>
<feature type="domain" description="Aspartyl/asparaginy/proline hydroxylase" evidence="1">
    <location>
        <begin position="38"/>
        <end position="170"/>
    </location>
</feature>
<comment type="caution">
    <text evidence="2">The sequence shown here is derived from an EMBL/GenBank/DDBJ whole genome shotgun (WGS) entry which is preliminary data.</text>
</comment>
<dbReference type="InterPro" id="IPR007803">
    <property type="entry name" value="Asp/Arg/Pro-Hydrxlase"/>
</dbReference>